<feature type="domain" description="HTH gntR-type" evidence="6">
    <location>
        <begin position="17"/>
        <end position="85"/>
    </location>
</feature>
<dbReference type="PANTHER" id="PTHR46577:SF1">
    <property type="entry name" value="HTH-TYPE TRANSCRIPTIONAL REGULATORY PROTEIN GABR"/>
    <property type="match status" value="1"/>
</dbReference>
<dbReference type="PROSITE" id="PS50949">
    <property type="entry name" value="HTH_GNTR"/>
    <property type="match status" value="1"/>
</dbReference>
<evidence type="ECO:0000256" key="4">
    <source>
        <dbReference type="ARBA" id="ARBA00023125"/>
    </source>
</evidence>
<evidence type="ECO:0000313" key="8">
    <source>
        <dbReference type="Proteomes" id="UP000601055"/>
    </source>
</evidence>
<name>A0A923IVD3_9SPHI</name>
<dbReference type="Proteomes" id="UP000601055">
    <property type="component" value="Unassembled WGS sequence"/>
</dbReference>
<sequence length="480" mass="54992">MPEHDLSLWEIPITGKKPSSLQIEEFMIEVIKSRAVLPGEIIPSHRAIAQLNKVNCNTALRVYTKLIAIGWLAHKRGSKATVAKHLPTDQISDKAGPNLTQLPIPLLKYIPFNNCATETTTQFVEIGLPLIEKTVLPKKLARKFSSDLNTGVVLGIWGPDKLTKYVFAYILIRGFKIVPENLRLVRGRAECLNAIFSSISSESGVIINTAPLDTIVCHSLRHCNNEILNIETTYINILKRIELILSKTVIRAIYVRPNSSYPFCEKMDEATRLRLIAMAMENGFYIIEEDDDHEFWWGKSPLKPMAQNEHNGHVIHCCAISRTTAYMQHLRAVIAPIPFISHLSLLTEIDKGYRDPYEEKNIRNLLNTNEIIPLSRQIRLIKLKHLRALDEILRHQLGKRITYELPEYGTALWISFPENEDLVQIIEILKNEGHILKSTNYRRRSTDPINMMRLDFSQLSEVECRKVAIKLRLMLSKQKR</sequence>
<dbReference type="AlphaFoldDB" id="A0A923IVD3"/>
<keyword evidence="2" id="KW-0663">Pyridoxal phosphate</keyword>
<keyword evidence="3" id="KW-0805">Transcription regulation</keyword>
<dbReference type="Gene3D" id="1.10.10.10">
    <property type="entry name" value="Winged helix-like DNA-binding domain superfamily/Winged helix DNA-binding domain"/>
    <property type="match status" value="1"/>
</dbReference>
<dbReference type="InterPro" id="IPR051446">
    <property type="entry name" value="HTH_trans_reg/aminotransferase"/>
</dbReference>
<dbReference type="Gene3D" id="3.40.640.10">
    <property type="entry name" value="Type I PLP-dependent aspartate aminotransferase-like (Major domain)"/>
    <property type="match status" value="1"/>
</dbReference>
<comment type="caution">
    <text evidence="7">The sequence shown here is derived from an EMBL/GenBank/DDBJ whole genome shotgun (WGS) entry which is preliminary data.</text>
</comment>
<evidence type="ECO:0000256" key="3">
    <source>
        <dbReference type="ARBA" id="ARBA00023015"/>
    </source>
</evidence>
<proteinExistence type="inferred from homology"/>
<dbReference type="InterPro" id="IPR015421">
    <property type="entry name" value="PyrdxlP-dep_Trfase_major"/>
</dbReference>
<accession>A0A923IVD3</accession>
<dbReference type="RefSeq" id="WP_182922430.1">
    <property type="nucleotide sequence ID" value="NZ_WNXD01000002.1"/>
</dbReference>
<organism evidence="7 8">
    <name type="scientific">Pedobacter planticolens</name>
    <dbReference type="NCBI Taxonomy" id="2679964"/>
    <lineage>
        <taxon>Bacteria</taxon>
        <taxon>Pseudomonadati</taxon>
        <taxon>Bacteroidota</taxon>
        <taxon>Sphingobacteriia</taxon>
        <taxon>Sphingobacteriales</taxon>
        <taxon>Sphingobacteriaceae</taxon>
        <taxon>Pedobacter</taxon>
    </lineage>
</organism>
<dbReference type="SUPFAM" id="SSF53383">
    <property type="entry name" value="PLP-dependent transferases"/>
    <property type="match status" value="1"/>
</dbReference>
<evidence type="ECO:0000259" key="6">
    <source>
        <dbReference type="PROSITE" id="PS50949"/>
    </source>
</evidence>
<gene>
    <name evidence="7" type="ORF">GM921_09590</name>
</gene>
<evidence type="ECO:0000256" key="1">
    <source>
        <dbReference type="ARBA" id="ARBA00005384"/>
    </source>
</evidence>
<evidence type="ECO:0000256" key="2">
    <source>
        <dbReference type="ARBA" id="ARBA00022898"/>
    </source>
</evidence>
<comment type="similarity">
    <text evidence="1">In the C-terminal section; belongs to the class-I pyridoxal-phosphate-dependent aminotransferase family.</text>
</comment>
<dbReference type="InterPro" id="IPR000524">
    <property type="entry name" value="Tscrpt_reg_HTH_GntR"/>
</dbReference>
<keyword evidence="4" id="KW-0238">DNA-binding</keyword>
<dbReference type="GO" id="GO:0003677">
    <property type="term" value="F:DNA binding"/>
    <property type="evidence" value="ECO:0007669"/>
    <property type="project" value="UniProtKB-KW"/>
</dbReference>
<dbReference type="GO" id="GO:0003700">
    <property type="term" value="F:DNA-binding transcription factor activity"/>
    <property type="evidence" value="ECO:0007669"/>
    <property type="project" value="InterPro"/>
</dbReference>
<dbReference type="PANTHER" id="PTHR46577">
    <property type="entry name" value="HTH-TYPE TRANSCRIPTIONAL REGULATORY PROTEIN GABR"/>
    <property type="match status" value="1"/>
</dbReference>
<evidence type="ECO:0000313" key="7">
    <source>
        <dbReference type="EMBL" id="MBB2145738.1"/>
    </source>
</evidence>
<evidence type="ECO:0000256" key="5">
    <source>
        <dbReference type="ARBA" id="ARBA00023163"/>
    </source>
</evidence>
<dbReference type="EMBL" id="WNXD01000002">
    <property type="protein sequence ID" value="MBB2145738.1"/>
    <property type="molecule type" value="Genomic_DNA"/>
</dbReference>
<reference evidence="7" key="1">
    <citation type="submission" date="2019-11" db="EMBL/GenBank/DDBJ databases">
        <title>Description of Pedobacter sp. LMG 31464T.</title>
        <authorList>
            <person name="Carlier A."/>
            <person name="Qi S."/>
            <person name="Vandamme P."/>
        </authorList>
    </citation>
    <scope>NUCLEOTIDE SEQUENCE</scope>
    <source>
        <strain evidence="7">LMG 31464</strain>
    </source>
</reference>
<dbReference type="InterPro" id="IPR036388">
    <property type="entry name" value="WH-like_DNA-bd_sf"/>
</dbReference>
<dbReference type="InterPro" id="IPR036390">
    <property type="entry name" value="WH_DNA-bd_sf"/>
</dbReference>
<dbReference type="InterPro" id="IPR015424">
    <property type="entry name" value="PyrdxlP-dep_Trfase"/>
</dbReference>
<protein>
    <recommendedName>
        <fullName evidence="6">HTH gntR-type domain-containing protein</fullName>
    </recommendedName>
</protein>
<dbReference type="SUPFAM" id="SSF46785">
    <property type="entry name" value="Winged helix' DNA-binding domain"/>
    <property type="match status" value="1"/>
</dbReference>
<keyword evidence="5" id="KW-0804">Transcription</keyword>
<keyword evidence="8" id="KW-1185">Reference proteome</keyword>